<dbReference type="PROSITE" id="PS00061">
    <property type="entry name" value="ADH_SHORT"/>
    <property type="match status" value="1"/>
</dbReference>
<sequence>MLRVGLEQKVVVVTGAAAGIGWGIARVCAEWGATVVLADINDASGRAESLCAQGTESIYLPLDVSDAGAIEPFMEEVAGRFGRIDGLVNNAGVTIEGDFLDFDLGNLERLWQVNQRSVFLMCQAAARRMEPGSAIVNIASNHAGASVAGYEMYAATKGAIVAMTRAMAWSLGDRGIRVNSLCPGLTKTEAVAKVAEENPSLAKSFNKMHADNQYNTVEEVGYISAFLLSGCSGALTGSNITADHGLSASLCPTDDLK</sequence>
<protein>
    <submittedName>
        <fullName evidence="2">Short-chain dehydrogenase</fullName>
    </submittedName>
</protein>
<gene>
    <name evidence="2" type="ORF">A3224_10090</name>
</gene>
<dbReference type="OrthoDB" id="7055074at2"/>
<organism evidence="2 3">
    <name type="scientific">Microbulbifer thermotolerans</name>
    <dbReference type="NCBI Taxonomy" id="252514"/>
    <lineage>
        <taxon>Bacteria</taxon>
        <taxon>Pseudomonadati</taxon>
        <taxon>Pseudomonadota</taxon>
        <taxon>Gammaproteobacteria</taxon>
        <taxon>Cellvibrionales</taxon>
        <taxon>Microbulbiferaceae</taxon>
        <taxon>Microbulbifer</taxon>
    </lineage>
</organism>
<dbReference type="EMBL" id="CP014864">
    <property type="protein sequence ID" value="AMX02881.1"/>
    <property type="molecule type" value="Genomic_DNA"/>
</dbReference>
<proteinExistence type="inferred from homology"/>
<dbReference type="PRINTS" id="PR00081">
    <property type="entry name" value="GDHRDH"/>
</dbReference>
<evidence type="ECO:0000313" key="3">
    <source>
        <dbReference type="Proteomes" id="UP000076077"/>
    </source>
</evidence>
<dbReference type="AlphaFoldDB" id="A0A143HMZ1"/>
<name>A0A143HMZ1_MICTH</name>
<dbReference type="InterPro" id="IPR020904">
    <property type="entry name" value="Sc_DH/Rdtase_CS"/>
</dbReference>
<dbReference type="InterPro" id="IPR002347">
    <property type="entry name" value="SDR_fam"/>
</dbReference>
<dbReference type="PANTHER" id="PTHR43975">
    <property type="entry name" value="ZGC:101858"/>
    <property type="match status" value="1"/>
</dbReference>
<dbReference type="CDD" id="cd05233">
    <property type="entry name" value="SDR_c"/>
    <property type="match status" value="1"/>
</dbReference>
<comment type="similarity">
    <text evidence="1">Belongs to the short-chain dehydrogenases/reductases (SDR) family.</text>
</comment>
<dbReference type="InterPro" id="IPR036291">
    <property type="entry name" value="NAD(P)-bd_dom_sf"/>
</dbReference>
<dbReference type="Proteomes" id="UP000076077">
    <property type="component" value="Chromosome"/>
</dbReference>
<dbReference type="Gene3D" id="3.40.50.720">
    <property type="entry name" value="NAD(P)-binding Rossmann-like Domain"/>
    <property type="match status" value="1"/>
</dbReference>
<dbReference type="PANTHER" id="PTHR43975:SF2">
    <property type="entry name" value="EG:BACR7A4.14 PROTEIN-RELATED"/>
    <property type="match status" value="1"/>
</dbReference>
<dbReference type="PRINTS" id="PR00080">
    <property type="entry name" value="SDRFAMILY"/>
</dbReference>
<keyword evidence="3" id="KW-1185">Reference proteome</keyword>
<dbReference type="KEGG" id="mthd:A3224_10090"/>
<dbReference type="RefSeq" id="WP_067154028.1">
    <property type="nucleotide sequence ID" value="NZ_CP014864.1"/>
</dbReference>
<dbReference type="SUPFAM" id="SSF51735">
    <property type="entry name" value="NAD(P)-binding Rossmann-fold domains"/>
    <property type="match status" value="1"/>
</dbReference>
<dbReference type="STRING" id="252514.A3224_10090"/>
<evidence type="ECO:0000313" key="2">
    <source>
        <dbReference type="EMBL" id="AMX02881.1"/>
    </source>
</evidence>
<dbReference type="Pfam" id="PF13561">
    <property type="entry name" value="adh_short_C2"/>
    <property type="match status" value="1"/>
</dbReference>
<dbReference type="GeneID" id="76608400"/>
<reference evidence="3" key="1">
    <citation type="submission" date="2016-03" db="EMBL/GenBank/DDBJ databases">
        <authorList>
            <person name="Lee Y.-S."/>
            <person name="Choi Y.-L."/>
        </authorList>
    </citation>
    <scope>NUCLEOTIDE SEQUENCE [LARGE SCALE GENOMIC DNA]</scope>
    <source>
        <strain evidence="3">DAU221</strain>
    </source>
</reference>
<accession>A0A143HMZ1</accession>
<evidence type="ECO:0000256" key="1">
    <source>
        <dbReference type="ARBA" id="ARBA00006484"/>
    </source>
</evidence>
<dbReference type="FunFam" id="3.40.50.720:FF:000084">
    <property type="entry name" value="Short-chain dehydrogenase reductase"/>
    <property type="match status" value="1"/>
</dbReference>